<dbReference type="Proteomes" id="UP000295278">
    <property type="component" value="Unassembled WGS sequence"/>
</dbReference>
<dbReference type="InterPro" id="IPR053142">
    <property type="entry name" value="PchR_regulatory_protein"/>
</dbReference>
<name>A0A4R5AV18_9FLAO</name>
<dbReference type="PROSITE" id="PS01124">
    <property type="entry name" value="HTH_ARAC_FAMILY_2"/>
    <property type="match status" value="1"/>
</dbReference>
<dbReference type="Pfam" id="PF12833">
    <property type="entry name" value="HTH_18"/>
    <property type="match status" value="1"/>
</dbReference>
<evidence type="ECO:0000256" key="3">
    <source>
        <dbReference type="ARBA" id="ARBA00023163"/>
    </source>
</evidence>
<dbReference type="OrthoDB" id="1451418at2"/>
<dbReference type="Gene3D" id="1.10.10.60">
    <property type="entry name" value="Homeodomain-like"/>
    <property type="match status" value="1"/>
</dbReference>
<gene>
    <name evidence="5" type="ORF">E0F89_06315</name>
</gene>
<dbReference type="InterPro" id="IPR009057">
    <property type="entry name" value="Homeodomain-like_sf"/>
</dbReference>
<dbReference type="RefSeq" id="WP_131909003.1">
    <property type="nucleotide sequence ID" value="NZ_SMFM01000002.1"/>
</dbReference>
<evidence type="ECO:0000313" key="6">
    <source>
        <dbReference type="Proteomes" id="UP000295278"/>
    </source>
</evidence>
<dbReference type="SUPFAM" id="SSF46689">
    <property type="entry name" value="Homeodomain-like"/>
    <property type="match status" value="1"/>
</dbReference>
<proteinExistence type="predicted"/>
<dbReference type="PROSITE" id="PS00041">
    <property type="entry name" value="HTH_ARAC_FAMILY_1"/>
    <property type="match status" value="1"/>
</dbReference>
<keyword evidence="3" id="KW-0804">Transcription</keyword>
<evidence type="ECO:0000259" key="4">
    <source>
        <dbReference type="PROSITE" id="PS01124"/>
    </source>
</evidence>
<keyword evidence="6" id="KW-1185">Reference proteome</keyword>
<dbReference type="GO" id="GO:0003700">
    <property type="term" value="F:DNA-binding transcription factor activity"/>
    <property type="evidence" value="ECO:0007669"/>
    <property type="project" value="InterPro"/>
</dbReference>
<dbReference type="GO" id="GO:0043565">
    <property type="term" value="F:sequence-specific DNA binding"/>
    <property type="evidence" value="ECO:0007669"/>
    <property type="project" value="InterPro"/>
</dbReference>
<sequence>MQQEINQQRIQSMHKMLLEMGSGNFTNRIERTEQDDELEALVVLVNMVAEEMKGSVFHWGFINPHHTYTNLVQTTVILDTDFIIRSYNSAVPKVLGFTDEMLYNTAFSSILSKESLPIWDSIKESIIHDVNYNGTLQLIYITQEQLLVPCYCTISRLMHSTNILISSVTTVIDETIVAKALVSPEDINLLGGFSSYSDVQLIQHVYDYILNHLDSPLPSLKELSQIFGTNDNKLKQGFKLLFKTSIYQFYATERLKRAHLLIQQTTIPLKRIATIMGFNTYPNFSRTFKKHFDYAPNAIERR</sequence>
<dbReference type="PANTHER" id="PTHR47893:SF1">
    <property type="entry name" value="REGULATORY PROTEIN PCHR"/>
    <property type="match status" value="1"/>
</dbReference>
<evidence type="ECO:0000256" key="2">
    <source>
        <dbReference type="ARBA" id="ARBA00023125"/>
    </source>
</evidence>
<evidence type="ECO:0000313" key="5">
    <source>
        <dbReference type="EMBL" id="TDD77208.1"/>
    </source>
</evidence>
<keyword evidence="2" id="KW-0238">DNA-binding</keyword>
<dbReference type="PANTHER" id="PTHR47893">
    <property type="entry name" value="REGULATORY PROTEIN PCHR"/>
    <property type="match status" value="1"/>
</dbReference>
<reference evidence="5 6" key="1">
    <citation type="submission" date="2019-03" db="EMBL/GenBank/DDBJ databases">
        <title>Flavobacterium AT-3-2 sp. nov., isolated from arctic soil.</title>
        <authorList>
            <person name="Chaudhary D.K."/>
        </authorList>
    </citation>
    <scope>NUCLEOTIDE SEQUENCE [LARGE SCALE GENOMIC DNA]</scope>
    <source>
        <strain evidence="5 6">AT-3-2</strain>
    </source>
</reference>
<dbReference type="EMBL" id="SMFM01000002">
    <property type="protein sequence ID" value="TDD77208.1"/>
    <property type="molecule type" value="Genomic_DNA"/>
</dbReference>
<protein>
    <submittedName>
        <fullName evidence="5">AraC family transcriptional regulator</fullName>
    </submittedName>
</protein>
<evidence type="ECO:0000256" key="1">
    <source>
        <dbReference type="ARBA" id="ARBA00023015"/>
    </source>
</evidence>
<feature type="domain" description="HTH araC/xylS-type" evidence="4">
    <location>
        <begin position="203"/>
        <end position="302"/>
    </location>
</feature>
<keyword evidence="1" id="KW-0805">Transcription regulation</keyword>
<dbReference type="InterPro" id="IPR018062">
    <property type="entry name" value="HTH_AraC-typ_CS"/>
</dbReference>
<dbReference type="InterPro" id="IPR018060">
    <property type="entry name" value="HTH_AraC"/>
</dbReference>
<dbReference type="SMART" id="SM00342">
    <property type="entry name" value="HTH_ARAC"/>
    <property type="match status" value="1"/>
</dbReference>
<accession>A0A4R5AV18</accession>
<dbReference type="AlphaFoldDB" id="A0A4R5AV18"/>
<organism evidence="5 6">
    <name type="scientific">Flavobacterium caseinilyticum</name>
    <dbReference type="NCBI Taxonomy" id="2541732"/>
    <lineage>
        <taxon>Bacteria</taxon>
        <taxon>Pseudomonadati</taxon>
        <taxon>Bacteroidota</taxon>
        <taxon>Flavobacteriia</taxon>
        <taxon>Flavobacteriales</taxon>
        <taxon>Flavobacteriaceae</taxon>
        <taxon>Flavobacterium</taxon>
    </lineage>
</organism>
<comment type="caution">
    <text evidence="5">The sequence shown here is derived from an EMBL/GenBank/DDBJ whole genome shotgun (WGS) entry which is preliminary data.</text>
</comment>